<dbReference type="AlphaFoldDB" id="A0A8X7SCM8"/>
<evidence type="ECO:0000256" key="4">
    <source>
        <dbReference type="SAM" id="Phobius"/>
    </source>
</evidence>
<evidence type="ECO:0000256" key="2">
    <source>
        <dbReference type="ARBA" id="ARBA00022729"/>
    </source>
</evidence>
<comment type="similarity">
    <text evidence="1">Belongs to the STIG1 family.</text>
</comment>
<gene>
    <name evidence="5" type="ORF">Bca52824_033504</name>
</gene>
<evidence type="ECO:0000256" key="1">
    <source>
        <dbReference type="ARBA" id="ARBA00006010"/>
    </source>
</evidence>
<feature type="compositionally biased region" description="Basic and acidic residues" evidence="3">
    <location>
        <begin position="187"/>
        <end position="199"/>
    </location>
</feature>
<accession>A0A8X7SCM8</accession>
<organism evidence="5 6">
    <name type="scientific">Brassica carinata</name>
    <name type="common">Ethiopian mustard</name>
    <name type="synonym">Abyssinian cabbage</name>
    <dbReference type="NCBI Taxonomy" id="52824"/>
    <lineage>
        <taxon>Eukaryota</taxon>
        <taxon>Viridiplantae</taxon>
        <taxon>Streptophyta</taxon>
        <taxon>Embryophyta</taxon>
        <taxon>Tracheophyta</taxon>
        <taxon>Spermatophyta</taxon>
        <taxon>Magnoliopsida</taxon>
        <taxon>eudicotyledons</taxon>
        <taxon>Gunneridae</taxon>
        <taxon>Pentapetalae</taxon>
        <taxon>rosids</taxon>
        <taxon>malvids</taxon>
        <taxon>Brassicales</taxon>
        <taxon>Brassicaceae</taxon>
        <taxon>Brassiceae</taxon>
        <taxon>Brassica</taxon>
    </lineage>
</organism>
<evidence type="ECO:0000313" key="5">
    <source>
        <dbReference type="EMBL" id="KAG2304853.1"/>
    </source>
</evidence>
<keyword evidence="4" id="KW-0472">Membrane</keyword>
<evidence type="ECO:0000256" key="3">
    <source>
        <dbReference type="SAM" id="MobiDB-lite"/>
    </source>
</evidence>
<evidence type="ECO:0000313" key="6">
    <source>
        <dbReference type="Proteomes" id="UP000886595"/>
    </source>
</evidence>
<feature type="compositionally biased region" description="Basic residues" evidence="3">
    <location>
        <begin position="171"/>
        <end position="180"/>
    </location>
</feature>
<dbReference type="InterPro" id="IPR006969">
    <property type="entry name" value="Stig-like"/>
</dbReference>
<reference evidence="5 6" key="1">
    <citation type="submission" date="2020-02" db="EMBL/GenBank/DDBJ databases">
        <authorList>
            <person name="Ma Q."/>
            <person name="Huang Y."/>
            <person name="Song X."/>
            <person name="Pei D."/>
        </authorList>
    </citation>
    <scope>NUCLEOTIDE SEQUENCE [LARGE SCALE GENOMIC DNA]</scope>
    <source>
        <strain evidence="5">Sxm20200214</strain>
        <tissue evidence="5">Leaf</tissue>
    </source>
</reference>
<protein>
    <submittedName>
        <fullName evidence="5">Uncharacterized protein</fullName>
    </submittedName>
</protein>
<feature type="region of interest" description="Disordered" evidence="3">
    <location>
        <begin position="164"/>
        <end position="199"/>
    </location>
</feature>
<dbReference type="Proteomes" id="UP000886595">
    <property type="component" value="Unassembled WGS sequence"/>
</dbReference>
<proteinExistence type="inferred from homology"/>
<keyword evidence="4" id="KW-0812">Transmembrane</keyword>
<dbReference type="Pfam" id="PF04885">
    <property type="entry name" value="Stig1"/>
    <property type="match status" value="1"/>
</dbReference>
<feature type="transmembrane region" description="Helical" evidence="4">
    <location>
        <begin position="58"/>
        <end position="79"/>
    </location>
</feature>
<dbReference type="EMBL" id="JAAMPC010000007">
    <property type="protein sequence ID" value="KAG2304853.1"/>
    <property type="molecule type" value="Genomic_DNA"/>
</dbReference>
<keyword evidence="6" id="KW-1185">Reference proteome</keyword>
<sequence length="199" mass="22135">MLTYIRQLRAESPAGDSKRDGVVSDNIPERRIRRNTGREDIATFFHMKKRKKHQRARLTVQIFGVCGGGGPAQLLWIVLSMTRVYGSGGGGPTMFSDKSIAKHAYKFNSIKSHNLSDKAYRKEKPQRLLGIYNYTNNDPSNCGQCGNKCDPGAPCEFGMCGYAAPSSQPGKRPRRPKRPRPPPSPKSDGELHGDRDDDE</sequence>
<name>A0A8X7SCM8_BRACI</name>
<keyword evidence="4" id="KW-1133">Transmembrane helix</keyword>
<comment type="caution">
    <text evidence="5">The sequence shown here is derived from an EMBL/GenBank/DDBJ whole genome shotgun (WGS) entry which is preliminary data.</text>
</comment>
<keyword evidence="2" id="KW-0732">Signal</keyword>